<reference evidence="2 3" key="1">
    <citation type="submission" date="2021-06" db="EMBL/GenBank/DDBJ databases">
        <authorList>
            <person name="Palmer J.M."/>
        </authorList>
    </citation>
    <scope>NUCLEOTIDE SEQUENCE [LARGE SCALE GENOMIC DNA]</scope>
    <source>
        <strain evidence="2 3">CL_MEX2019</strain>
        <tissue evidence="2">Muscle</tissue>
    </source>
</reference>
<feature type="transmembrane region" description="Helical" evidence="1">
    <location>
        <begin position="12"/>
        <end position="30"/>
    </location>
</feature>
<keyword evidence="1" id="KW-0472">Membrane</keyword>
<protein>
    <submittedName>
        <fullName evidence="2">Uncharacterized protein</fullName>
    </submittedName>
</protein>
<keyword evidence="1" id="KW-0812">Transmembrane</keyword>
<evidence type="ECO:0000313" key="3">
    <source>
        <dbReference type="Proteomes" id="UP001352852"/>
    </source>
</evidence>
<gene>
    <name evidence="2" type="ORF">CHARACLAT_021073</name>
</gene>
<dbReference type="EMBL" id="JAHUTJ010043021">
    <property type="protein sequence ID" value="MED6281398.1"/>
    <property type="molecule type" value="Genomic_DNA"/>
</dbReference>
<dbReference type="Proteomes" id="UP001352852">
    <property type="component" value="Unassembled WGS sequence"/>
</dbReference>
<comment type="caution">
    <text evidence="2">The sequence shown here is derived from an EMBL/GenBank/DDBJ whole genome shotgun (WGS) entry which is preliminary data.</text>
</comment>
<name>A0ABU7E578_9TELE</name>
<evidence type="ECO:0000256" key="1">
    <source>
        <dbReference type="SAM" id="Phobius"/>
    </source>
</evidence>
<keyword evidence="1" id="KW-1133">Transmembrane helix</keyword>
<organism evidence="2 3">
    <name type="scientific">Characodon lateralis</name>
    <dbReference type="NCBI Taxonomy" id="208331"/>
    <lineage>
        <taxon>Eukaryota</taxon>
        <taxon>Metazoa</taxon>
        <taxon>Chordata</taxon>
        <taxon>Craniata</taxon>
        <taxon>Vertebrata</taxon>
        <taxon>Euteleostomi</taxon>
        <taxon>Actinopterygii</taxon>
        <taxon>Neopterygii</taxon>
        <taxon>Teleostei</taxon>
        <taxon>Neoteleostei</taxon>
        <taxon>Acanthomorphata</taxon>
        <taxon>Ovalentaria</taxon>
        <taxon>Atherinomorphae</taxon>
        <taxon>Cyprinodontiformes</taxon>
        <taxon>Goodeidae</taxon>
        <taxon>Characodon</taxon>
    </lineage>
</organism>
<sequence length="90" mass="9939">MQCVSITSELHASVTTVVVASCWGMLIGLVRTSDRSSNAFVAIWSIYKQPCWPEQKPSIIMLKRWMTVGSDEAAGKRSTLVLQNKLEPLG</sequence>
<keyword evidence="3" id="KW-1185">Reference proteome</keyword>
<proteinExistence type="predicted"/>
<evidence type="ECO:0000313" key="2">
    <source>
        <dbReference type="EMBL" id="MED6281398.1"/>
    </source>
</evidence>
<accession>A0ABU7E578</accession>